<dbReference type="Proteomes" id="UP001620626">
    <property type="component" value="Unassembled WGS sequence"/>
</dbReference>
<evidence type="ECO:0000313" key="2">
    <source>
        <dbReference type="Proteomes" id="UP001620626"/>
    </source>
</evidence>
<dbReference type="Gene3D" id="3.40.50.300">
    <property type="entry name" value="P-loop containing nucleotide triphosphate hydrolases"/>
    <property type="match status" value="1"/>
</dbReference>
<evidence type="ECO:0000313" key="1">
    <source>
        <dbReference type="EMBL" id="KAL3084694.1"/>
    </source>
</evidence>
<sequence length="177" mass="20219">MKKTPFSVPKLKNSKISLVILTFPILIPILPHLKTHKCQVIPILPMKPQKMRQILNPLTDCEIACLFVVLTNLIKFCSIERLNTRSGNTAEQTKGRLTSDFFKDSRRATVALSRARDGMFLIGDFRILQEGPVWQRFLTKAQEFVPIFTDEYLSQEEVVLRQTKASALIEDKGNEES</sequence>
<dbReference type="AlphaFoldDB" id="A0ABD2IXQ2"/>
<gene>
    <name evidence="1" type="ORF">niasHT_031579</name>
</gene>
<keyword evidence="2" id="KW-1185">Reference proteome</keyword>
<name>A0ABD2IXQ2_9BILA</name>
<dbReference type="InterPro" id="IPR027417">
    <property type="entry name" value="P-loop_NTPase"/>
</dbReference>
<organism evidence="1 2">
    <name type="scientific">Heterodera trifolii</name>
    <dbReference type="NCBI Taxonomy" id="157864"/>
    <lineage>
        <taxon>Eukaryota</taxon>
        <taxon>Metazoa</taxon>
        <taxon>Ecdysozoa</taxon>
        <taxon>Nematoda</taxon>
        <taxon>Chromadorea</taxon>
        <taxon>Rhabditida</taxon>
        <taxon>Tylenchina</taxon>
        <taxon>Tylenchomorpha</taxon>
        <taxon>Tylenchoidea</taxon>
        <taxon>Heteroderidae</taxon>
        <taxon>Heteroderinae</taxon>
        <taxon>Heterodera</taxon>
    </lineage>
</organism>
<accession>A0ABD2IXQ2</accession>
<proteinExistence type="predicted"/>
<comment type="caution">
    <text evidence="1">The sequence shown here is derived from an EMBL/GenBank/DDBJ whole genome shotgun (WGS) entry which is preliminary data.</text>
</comment>
<reference evidence="1 2" key="1">
    <citation type="submission" date="2024-10" db="EMBL/GenBank/DDBJ databases">
        <authorList>
            <person name="Kim D."/>
        </authorList>
    </citation>
    <scope>NUCLEOTIDE SEQUENCE [LARGE SCALE GENOMIC DNA]</scope>
    <source>
        <strain evidence="1">BH-2024</strain>
    </source>
</reference>
<protein>
    <submittedName>
        <fullName evidence="1">Uncharacterized protein</fullName>
    </submittedName>
</protein>
<dbReference type="EMBL" id="JBICBT010001070">
    <property type="protein sequence ID" value="KAL3084694.1"/>
    <property type="molecule type" value="Genomic_DNA"/>
</dbReference>